<proteinExistence type="predicted"/>
<evidence type="ECO:0000313" key="2">
    <source>
        <dbReference type="Proteomes" id="UP000002383"/>
    </source>
</evidence>
<dbReference type="HOGENOM" id="CLU_185923_0_0_6"/>
<dbReference type="EMBL" id="CP001339">
    <property type="protein sequence ID" value="ACL74236.1"/>
    <property type="molecule type" value="Genomic_DNA"/>
</dbReference>
<reference evidence="1 2" key="1">
    <citation type="journal article" date="2011" name="Stand. Genomic Sci.">
        <title>Complete genome sequence of 'Thioalkalivibrio sulfidophilus' HL-EbGr7.</title>
        <authorList>
            <person name="Muyzer G."/>
            <person name="Sorokin D.Y."/>
            <person name="Mavromatis K."/>
            <person name="Lapidus A."/>
            <person name="Clum A."/>
            <person name="Ivanova N."/>
            <person name="Pati A."/>
            <person name="d'Haeseleer P."/>
            <person name="Woyke T."/>
            <person name="Kyrpides N.C."/>
        </authorList>
    </citation>
    <scope>NUCLEOTIDE SEQUENCE [LARGE SCALE GENOMIC DNA]</scope>
    <source>
        <strain evidence="1 2">HL-EbGR7</strain>
    </source>
</reference>
<dbReference type="AlphaFoldDB" id="B8GQL2"/>
<dbReference type="KEGG" id="tgr:Tgr7_3167"/>
<dbReference type="RefSeq" id="WP_012639698.1">
    <property type="nucleotide sequence ID" value="NC_011901.1"/>
</dbReference>
<gene>
    <name evidence="1" type="ordered locus">Tgr7_3167</name>
</gene>
<dbReference type="eggNOG" id="COG5304">
    <property type="taxonomic scope" value="Bacteria"/>
</dbReference>
<name>B8GQL2_THISH</name>
<sequence>MKTKYTDEPIGPVKVIPDVLPSPEELVFKEDTVEVTIALTRETVEFFKREASKHDTQYQIMIRRLLDAYAVANSKAT</sequence>
<organism evidence="1 2">
    <name type="scientific">Thioalkalivibrio sulfidiphilus (strain HL-EbGR7)</name>
    <dbReference type="NCBI Taxonomy" id="396588"/>
    <lineage>
        <taxon>Bacteria</taxon>
        <taxon>Pseudomonadati</taxon>
        <taxon>Pseudomonadota</taxon>
        <taxon>Gammaproteobacteria</taxon>
        <taxon>Chromatiales</taxon>
        <taxon>Ectothiorhodospiraceae</taxon>
        <taxon>Thioalkalivibrio</taxon>
    </lineage>
</organism>
<keyword evidence="2" id="KW-1185">Reference proteome</keyword>
<evidence type="ECO:0000313" key="1">
    <source>
        <dbReference type="EMBL" id="ACL74236.1"/>
    </source>
</evidence>
<dbReference type="Proteomes" id="UP000002383">
    <property type="component" value="Chromosome"/>
</dbReference>
<protein>
    <submittedName>
        <fullName evidence="1">Helix-turn-helix protein, CopG</fullName>
    </submittedName>
</protein>
<dbReference type="STRING" id="396588.Tgr7_3167"/>
<accession>B8GQL2</accession>